<name>A0A645CEU7_9ZZZZ</name>
<protein>
    <submittedName>
        <fullName evidence="1">Uncharacterized protein</fullName>
    </submittedName>
</protein>
<reference evidence="1" key="1">
    <citation type="submission" date="2019-08" db="EMBL/GenBank/DDBJ databases">
        <authorList>
            <person name="Kucharzyk K."/>
            <person name="Murdoch R.W."/>
            <person name="Higgins S."/>
            <person name="Loffler F."/>
        </authorList>
    </citation>
    <scope>NUCLEOTIDE SEQUENCE</scope>
</reference>
<evidence type="ECO:0000313" key="1">
    <source>
        <dbReference type="EMBL" id="MPM75486.1"/>
    </source>
</evidence>
<proteinExistence type="predicted"/>
<dbReference type="EMBL" id="VSSQ01026656">
    <property type="protein sequence ID" value="MPM75486.1"/>
    <property type="molecule type" value="Genomic_DNA"/>
</dbReference>
<accession>A0A645CEU7</accession>
<gene>
    <name evidence="1" type="ORF">SDC9_122479</name>
</gene>
<comment type="caution">
    <text evidence="1">The sequence shown here is derived from an EMBL/GenBank/DDBJ whole genome shotgun (WGS) entry which is preliminary data.</text>
</comment>
<organism evidence="1">
    <name type="scientific">bioreactor metagenome</name>
    <dbReference type="NCBI Taxonomy" id="1076179"/>
    <lineage>
        <taxon>unclassified sequences</taxon>
        <taxon>metagenomes</taxon>
        <taxon>ecological metagenomes</taxon>
    </lineage>
</organism>
<sequence>MQTGVMGYKGKIVYSITGDINKELAEMGTTTMNKNELVTLTAKLIDRRIHSNYCIYAVNKVAYDLLNGTTRFEKEYSIMEKLDFETYIEKQIQKIDLINKDHDFLKKKILEMYANPLINYLQAE</sequence>
<dbReference type="AlphaFoldDB" id="A0A645CEU7"/>